<keyword evidence="6" id="KW-1185">Reference proteome</keyword>
<reference evidence="5 6" key="1">
    <citation type="journal article" date="2025" name="Int. J. Syst. Evol. Microbiol.">
        <title>Desulfovibrio falkowii sp. nov., Porphyromonas miyakawae sp. nov., Mediterraneibacter flintii sp. nov. and Owariibacterium komagatae gen. nov., sp. nov., isolated from human faeces.</title>
        <authorList>
            <person name="Hamaguchi T."/>
            <person name="Ohara M."/>
            <person name="Hisatomi A."/>
            <person name="Sekiguchi K."/>
            <person name="Takeda J.I."/>
            <person name="Ueyama J."/>
            <person name="Ito M."/>
            <person name="Nishiwaki H."/>
            <person name="Ogi T."/>
            <person name="Hirayama M."/>
            <person name="Ohkuma M."/>
            <person name="Sakamoto M."/>
            <person name="Ohno K."/>
        </authorList>
    </citation>
    <scope>NUCLEOTIDE SEQUENCE [LARGE SCALE GENOMIC DNA]</scope>
    <source>
        <strain evidence="5 6">13CB11C</strain>
    </source>
</reference>
<dbReference type="PANTHER" id="PTHR30307:SF0">
    <property type="entry name" value="S-ADENOSYLMETHIONINE:TRNA RIBOSYLTRANSFERASE-ISOMERASE"/>
    <property type="match status" value="1"/>
</dbReference>
<evidence type="ECO:0000313" key="5">
    <source>
        <dbReference type="EMBL" id="GAB1252153.1"/>
    </source>
</evidence>
<keyword evidence="2" id="KW-0808">Transferase</keyword>
<dbReference type="NCBIfam" id="TIGR00113">
    <property type="entry name" value="queA"/>
    <property type="match status" value="1"/>
</dbReference>
<keyword evidence="4" id="KW-0671">Queuosine biosynthesis</keyword>
<dbReference type="InterPro" id="IPR003699">
    <property type="entry name" value="QueA"/>
</dbReference>
<dbReference type="Gene3D" id="2.40.10.240">
    <property type="entry name" value="QueA-like"/>
    <property type="match status" value="1"/>
</dbReference>
<accession>A0ABQ0E388</accession>
<dbReference type="EMBL" id="BAAFSF010000004">
    <property type="protein sequence ID" value="GAB1252153.1"/>
    <property type="molecule type" value="Genomic_DNA"/>
</dbReference>
<dbReference type="InterPro" id="IPR036100">
    <property type="entry name" value="QueA_sf"/>
</dbReference>
<organism evidence="5 6">
    <name type="scientific">Porphyromonas miyakawae</name>
    <dbReference type="NCBI Taxonomy" id="3137470"/>
    <lineage>
        <taxon>Bacteria</taxon>
        <taxon>Pseudomonadati</taxon>
        <taxon>Bacteroidota</taxon>
        <taxon>Bacteroidia</taxon>
        <taxon>Bacteroidales</taxon>
        <taxon>Porphyromonadaceae</taxon>
        <taxon>Porphyromonas</taxon>
    </lineage>
</organism>
<protein>
    <submittedName>
        <fullName evidence="5">tRNA preQ1(34) S-adenosylmethionine ribosyltransferase-isomerase QueA</fullName>
    </submittedName>
</protein>
<dbReference type="InterPro" id="IPR042119">
    <property type="entry name" value="QueA_dom2"/>
</dbReference>
<dbReference type="RefSeq" id="WP_411915919.1">
    <property type="nucleotide sequence ID" value="NZ_BAAFSF010000004.1"/>
</dbReference>
<dbReference type="SUPFAM" id="SSF111337">
    <property type="entry name" value="QueA-like"/>
    <property type="match status" value="1"/>
</dbReference>
<keyword evidence="3" id="KW-0949">S-adenosyl-L-methionine</keyword>
<dbReference type="Proteomes" id="UP001628220">
    <property type="component" value="Unassembled WGS sequence"/>
</dbReference>
<sequence>MKLSSFKVDVPKHLIATEPAPHRDESRLMVLHRKSNEIEHRQFKDIIEYFTAGDTFVFNDTKVIPARLYGVKEKTDARIEVFLLRELDENNKLWDVLVDPARKIRIGNKICFGPDRSLIAEVVGNTVNGGRALKFQYDGQHEEFKSYIYALGVPPLPDYIKRPAVEDDFERFQTVYAKREGSVIAPGAGLHFSRELMIRLELADIRKAFLTVHCGLENMEDKKVEDLSKHKKNNERMIVPNECCEKTKLSVEAGKQVVAVGCSTLRALETAVSTDGLLKPFDGWTNLYITPVNEEKPFEARLATALVTGFHMSYSQALFMTCGMGGYQEVMKAYKVAVKEGYRFGIYGDAMLIID</sequence>
<dbReference type="Pfam" id="PF02547">
    <property type="entry name" value="Queuosine_synth"/>
    <property type="match status" value="1"/>
</dbReference>
<dbReference type="Gene3D" id="3.40.1780.10">
    <property type="entry name" value="QueA-like"/>
    <property type="match status" value="1"/>
</dbReference>
<gene>
    <name evidence="5" type="primary">queA</name>
    <name evidence="5" type="ORF">Tsumi_12590</name>
</gene>
<dbReference type="InterPro" id="IPR042118">
    <property type="entry name" value="QueA_dom1"/>
</dbReference>
<comment type="caution">
    <text evidence="5">The sequence shown here is derived from an EMBL/GenBank/DDBJ whole genome shotgun (WGS) entry which is preliminary data.</text>
</comment>
<evidence type="ECO:0000256" key="4">
    <source>
        <dbReference type="ARBA" id="ARBA00022785"/>
    </source>
</evidence>
<evidence type="ECO:0000256" key="2">
    <source>
        <dbReference type="ARBA" id="ARBA00022679"/>
    </source>
</evidence>
<evidence type="ECO:0000256" key="3">
    <source>
        <dbReference type="ARBA" id="ARBA00022691"/>
    </source>
</evidence>
<dbReference type="NCBIfam" id="NF001140">
    <property type="entry name" value="PRK00147.1"/>
    <property type="match status" value="1"/>
</dbReference>
<proteinExistence type="predicted"/>
<name>A0ABQ0E388_9PORP</name>
<evidence type="ECO:0000256" key="1">
    <source>
        <dbReference type="ARBA" id="ARBA00022490"/>
    </source>
</evidence>
<evidence type="ECO:0000313" key="6">
    <source>
        <dbReference type="Proteomes" id="UP001628220"/>
    </source>
</evidence>
<dbReference type="PANTHER" id="PTHR30307">
    <property type="entry name" value="S-ADENOSYLMETHIONINE:TRNA RIBOSYLTRANSFERASE-ISOMERASE"/>
    <property type="match status" value="1"/>
</dbReference>
<keyword evidence="1" id="KW-0963">Cytoplasm</keyword>